<comment type="caution">
    <text evidence="1">The sequence shown here is derived from an EMBL/GenBank/DDBJ whole genome shotgun (WGS) entry which is preliminary data.</text>
</comment>
<dbReference type="Proteomes" id="UP000015001">
    <property type="component" value="Unassembled WGS sequence"/>
</dbReference>
<accession>S4N3M2</accession>
<evidence type="ECO:0000313" key="2">
    <source>
        <dbReference type="Proteomes" id="UP000015001"/>
    </source>
</evidence>
<protein>
    <submittedName>
        <fullName evidence="1">Uncharacterized protein</fullName>
    </submittedName>
</protein>
<reference evidence="1 2" key="1">
    <citation type="submission" date="2013-02" db="EMBL/GenBank/DDBJ databases">
        <title>Draft Genome Sequence of Streptomyces afghaniensis, Which Produces Compounds of the Julimycin B-Complex.</title>
        <authorList>
            <person name="Gruening B.A."/>
            <person name="Praeg A."/>
            <person name="Erxleben A."/>
            <person name="Guenther S."/>
            <person name="Fiedler H.-P."/>
            <person name="Goodfellow M."/>
            <person name="Mueller M."/>
        </authorList>
    </citation>
    <scope>NUCLEOTIDE SEQUENCE [LARGE SCALE GENOMIC DNA]</scope>
    <source>
        <strain evidence="1 2">772</strain>
    </source>
</reference>
<keyword evidence="2" id="KW-1185">Reference proteome</keyword>
<organism evidence="1 2">
    <name type="scientific">Streptomyces afghaniensis 772</name>
    <dbReference type="NCBI Taxonomy" id="1283301"/>
    <lineage>
        <taxon>Bacteria</taxon>
        <taxon>Bacillati</taxon>
        <taxon>Actinomycetota</taxon>
        <taxon>Actinomycetes</taxon>
        <taxon>Kitasatosporales</taxon>
        <taxon>Streptomycetaceae</taxon>
        <taxon>Streptomyces</taxon>
    </lineage>
</organism>
<gene>
    <name evidence="1" type="ORF">STAFG_0636</name>
</gene>
<dbReference type="HOGENOM" id="CLU_2095391_0_0_11"/>
<dbReference type="PATRIC" id="fig|1283301.3.peg.621"/>
<dbReference type="SUPFAM" id="SSF56059">
    <property type="entry name" value="Glutathione synthetase ATP-binding domain-like"/>
    <property type="match status" value="1"/>
</dbReference>
<name>S4N3M2_9ACTN</name>
<dbReference type="EMBL" id="AOPY01001269">
    <property type="protein sequence ID" value="EPJ42307.1"/>
    <property type="molecule type" value="Genomic_DNA"/>
</dbReference>
<sequence length="116" mass="12044">MAHRESLVLKASVGMSGKQVVIGRETEQAQWETAVAAAAEAGTSVVQEYVDPQTYRLAMCADGVDEPYEVDVAPVLGPLLFGGRPAGVYARFYGDGTSGIVSVFGGSSSDNCVVAV</sequence>
<evidence type="ECO:0000313" key="1">
    <source>
        <dbReference type="EMBL" id="EPJ42307.1"/>
    </source>
</evidence>
<dbReference type="AlphaFoldDB" id="S4N3M2"/>
<proteinExistence type="predicted"/>